<comment type="caution">
    <text evidence="2">The sequence shown here is derived from an EMBL/GenBank/DDBJ whole genome shotgun (WGS) entry which is preliminary data.</text>
</comment>
<reference evidence="2 3" key="1">
    <citation type="journal article" date="2013" name="Genome Announc.">
        <title>Draft Genome Sequence of an Alphaproteobacterium, Caenispirillum salinarum AK4(T), Isolated from a Solar Saltern.</title>
        <authorList>
            <person name="Khatri I."/>
            <person name="Singh A."/>
            <person name="Korpole S."/>
            <person name="Pinnaka A.K."/>
            <person name="Subramanian S."/>
        </authorList>
    </citation>
    <scope>NUCLEOTIDE SEQUENCE [LARGE SCALE GENOMIC DNA]</scope>
    <source>
        <strain evidence="2 3">AK4</strain>
    </source>
</reference>
<dbReference type="PATRIC" id="fig|1238182.3.peg.1685"/>
<evidence type="ECO:0000313" key="2">
    <source>
        <dbReference type="EMBL" id="EKV30686.1"/>
    </source>
</evidence>
<dbReference type="STRING" id="1238182.C882_4023"/>
<dbReference type="Gene3D" id="3.40.390.70">
    <property type="match status" value="1"/>
</dbReference>
<dbReference type="AlphaFoldDB" id="K9HQL4"/>
<dbReference type="InterPro" id="IPR011201">
    <property type="entry name" value="Zinc-ribbon_6_bact"/>
</dbReference>
<dbReference type="InterPro" id="IPR031321">
    <property type="entry name" value="UCP012641"/>
</dbReference>
<dbReference type="Proteomes" id="UP000009881">
    <property type="component" value="Unassembled WGS sequence"/>
</dbReference>
<dbReference type="OrthoDB" id="256753at2"/>
<dbReference type="RefSeq" id="WP_009540131.1">
    <property type="nucleotide sequence ID" value="NZ_ANHY01000007.1"/>
</dbReference>
<dbReference type="PIRSF" id="PIRSF012641">
    <property type="entry name" value="UCP012641"/>
    <property type="match status" value="1"/>
</dbReference>
<organism evidence="2 3">
    <name type="scientific">Caenispirillum salinarum AK4</name>
    <dbReference type="NCBI Taxonomy" id="1238182"/>
    <lineage>
        <taxon>Bacteria</taxon>
        <taxon>Pseudomonadati</taxon>
        <taxon>Pseudomonadota</taxon>
        <taxon>Alphaproteobacteria</taxon>
        <taxon>Rhodospirillales</taxon>
        <taxon>Novispirillaceae</taxon>
        <taxon>Caenispirillum</taxon>
    </lineage>
</organism>
<feature type="domain" description="Zinc-ribbon" evidence="1">
    <location>
        <begin position="3"/>
        <end position="78"/>
    </location>
</feature>
<gene>
    <name evidence="2" type="ORF">C882_4023</name>
</gene>
<accession>K9HQL4</accession>
<sequence length="336" mass="37388">MRLFECDTCGSLLYFENTRCETCGAALAFDPHVLRLRSPDGGDALCANAAHGACNWLAEPGQAFCRACRLNRTIPDLTADAHVVLWRRLETAKHRAVYSLMRLGLPLTPKTESPEAGLAFDFLADPDPEFREVMTGHAGGVVTINIAEADPVERERQRDTMAEPFRTLLGHFRHEVGHWVWDLRVKDGPALAEFRTLFGDETADYAQALQAHYDAPDDGAWRGGFISRYAASHPWEDWAECFAHYLHMVDALETAYAFGLRSRPRAGGDGARLAADFDPYAEQELDRILEAWVPLTVAVNSLNRSMGQADLYPFVLSDAVVAKLGFVHRIVRAESL</sequence>
<evidence type="ECO:0000259" key="1">
    <source>
        <dbReference type="Pfam" id="PF10005"/>
    </source>
</evidence>
<dbReference type="eggNOG" id="COG4307">
    <property type="taxonomic scope" value="Bacteria"/>
</dbReference>
<evidence type="ECO:0000313" key="3">
    <source>
        <dbReference type="Proteomes" id="UP000009881"/>
    </source>
</evidence>
<proteinExistence type="predicted"/>
<name>K9HQL4_9PROT</name>
<dbReference type="EMBL" id="ANHY01000007">
    <property type="protein sequence ID" value="EKV30686.1"/>
    <property type="molecule type" value="Genomic_DNA"/>
</dbReference>
<dbReference type="Pfam" id="PF15887">
    <property type="entry name" value="Peptidase_Mx"/>
    <property type="match status" value="1"/>
</dbReference>
<protein>
    <recommendedName>
        <fullName evidence="1">Zinc-ribbon domain-containing protein</fullName>
    </recommendedName>
</protein>
<dbReference type="Pfam" id="PF10005">
    <property type="entry name" value="Zn_ribbon_DZR_6"/>
    <property type="match status" value="1"/>
</dbReference>
<keyword evidence="3" id="KW-1185">Reference proteome</keyword>